<dbReference type="InterPro" id="IPR026170">
    <property type="entry name" value="FAM173A/B"/>
</dbReference>
<dbReference type="Gene3D" id="3.40.50.150">
    <property type="entry name" value="Vaccinia Virus protein VP39"/>
    <property type="match status" value="1"/>
</dbReference>
<feature type="transmembrane region" description="Helical" evidence="5">
    <location>
        <begin position="97"/>
        <end position="118"/>
    </location>
</feature>
<keyword evidence="3" id="KW-0949">S-adenosyl-L-methionine</keyword>
<evidence type="ECO:0000313" key="7">
    <source>
        <dbReference type="Proteomes" id="UP001057498"/>
    </source>
</evidence>
<dbReference type="CDD" id="cd02440">
    <property type="entry name" value="AdoMet_MTases"/>
    <property type="match status" value="1"/>
</dbReference>
<dbReference type="InterPro" id="IPR029063">
    <property type="entry name" value="SAM-dependent_MTases_sf"/>
</dbReference>
<proteinExistence type="predicted"/>
<keyword evidence="2" id="KW-0808">Transferase</keyword>
<feature type="transmembrane region" description="Helical" evidence="5">
    <location>
        <begin position="64"/>
        <end position="85"/>
    </location>
</feature>
<evidence type="ECO:0000256" key="3">
    <source>
        <dbReference type="ARBA" id="ARBA00022691"/>
    </source>
</evidence>
<evidence type="ECO:0000256" key="2">
    <source>
        <dbReference type="ARBA" id="ARBA00022679"/>
    </source>
</evidence>
<evidence type="ECO:0008006" key="8">
    <source>
        <dbReference type="Google" id="ProtNLM"/>
    </source>
</evidence>
<keyword evidence="5" id="KW-0812">Transmembrane</keyword>
<gene>
    <name evidence="6" type="ORF">CATMQ487_14110</name>
</gene>
<keyword evidence="7" id="KW-1185">Reference proteome</keyword>
<keyword evidence="5" id="KW-1133">Transmembrane helix</keyword>
<organism evidence="6 7">
    <name type="scientific">Sphaerotilus microaerophilus</name>
    <dbReference type="NCBI Taxonomy" id="2914710"/>
    <lineage>
        <taxon>Bacteria</taxon>
        <taxon>Pseudomonadati</taxon>
        <taxon>Pseudomonadota</taxon>
        <taxon>Betaproteobacteria</taxon>
        <taxon>Burkholderiales</taxon>
        <taxon>Sphaerotilaceae</taxon>
        <taxon>Sphaerotilus</taxon>
    </lineage>
</organism>
<evidence type="ECO:0000313" key="6">
    <source>
        <dbReference type="EMBL" id="BDI04441.1"/>
    </source>
</evidence>
<evidence type="ECO:0000256" key="5">
    <source>
        <dbReference type="SAM" id="Phobius"/>
    </source>
</evidence>
<evidence type="ECO:0000256" key="4">
    <source>
        <dbReference type="SAM" id="MobiDB-lite"/>
    </source>
</evidence>
<sequence length="308" mass="33097">MSRQSIPTVSPLRPGARLTRTGDSTAAAANDSPLRSACARLRWPLPALLTWATAWGLFTTLQQLGVATAAAMAAALLLGGTAGLGTGLAGHSRWRGWIVAVGFPLSWGLHALLHGLAVPAAGLGSTVAAGGVLGELPAWAWLVPLALFLLAYPLRAWHDAPFFPTPSDALEGLADIAPLPARARILDAGCGLGHGLQALRRAYPSAQLQGVEWSWPLRWLASLRCRWAHIRRGDMWAQSWSGHDMVYLFQRPESMAHAAAKARQEMRPGSWLVSLEFKAPGLRLHAVLQREDARPVWVYAIGPAPRRG</sequence>
<dbReference type="PANTHER" id="PTHR13610:SF9">
    <property type="entry name" value="FI06469P"/>
    <property type="match status" value="1"/>
</dbReference>
<dbReference type="EMBL" id="AP025730">
    <property type="protein sequence ID" value="BDI04441.1"/>
    <property type="molecule type" value="Genomic_DNA"/>
</dbReference>
<keyword evidence="5" id="KW-0472">Membrane</keyword>
<feature type="region of interest" description="Disordered" evidence="4">
    <location>
        <begin position="1"/>
        <end position="29"/>
    </location>
</feature>
<name>A0ABM7YJC8_9BURK</name>
<keyword evidence="1" id="KW-0489">Methyltransferase</keyword>
<dbReference type="SUPFAM" id="SSF53335">
    <property type="entry name" value="S-adenosyl-L-methionine-dependent methyltransferases"/>
    <property type="match status" value="1"/>
</dbReference>
<reference evidence="6" key="1">
    <citation type="submission" date="2022-04" db="EMBL/GenBank/DDBJ databases">
        <title>Whole genome sequence of Sphaerotilus sp. FB-5.</title>
        <authorList>
            <person name="Takeda M."/>
            <person name="Narihara S."/>
            <person name="Akimoto M."/>
            <person name="Akimoto R."/>
            <person name="Nishiyashiki S."/>
            <person name="Murakami T."/>
        </authorList>
    </citation>
    <scope>NUCLEOTIDE SEQUENCE</scope>
    <source>
        <strain evidence="6">FB-5</strain>
    </source>
</reference>
<evidence type="ECO:0000256" key="1">
    <source>
        <dbReference type="ARBA" id="ARBA00022603"/>
    </source>
</evidence>
<dbReference type="RefSeq" id="WP_251972561.1">
    <property type="nucleotide sequence ID" value="NZ_AP025730.1"/>
</dbReference>
<dbReference type="Proteomes" id="UP001057498">
    <property type="component" value="Chromosome"/>
</dbReference>
<feature type="transmembrane region" description="Helical" evidence="5">
    <location>
        <begin position="138"/>
        <end position="154"/>
    </location>
</feature>
<accession>A0ABM7YJC8</accession>
<dbReference type="PANTHER" id="PTHR13610">
    <property type="entry name" value="METHYLTRANSFERASE DOMAIN-CONTAINING PROTEIN"/>
    <property type="match status" value="1"/>
</dbReference>
<protein>
    <recommendedName>
        <fullName evidence="8">Methyltransferase type 12</fullName>
    </recommendedName>
</protein>